<dbReference type="AlphaFoldDB" id="A0AAD4KLY8"/>
<evidence type="ECO:0000313" key="7">
    <source>
        <dbReference type="Proteomes" id="UP001201262"/>
    </source>
</evidence>
<dbReference type="RefSeq" id="XP_046069756.1">
    <property type="nucleotide sequence ID" value="XM_046209970.1"/>
</dbReference>
<organism evidence="6 7">
    <name type="scientific">Talaromyces proteolyticus</name>
    <dbReference type="NCBI Taxonomy" id="1131652"/>
    <lineage>
        <taxon>Eukaryota</taxon>
        <taxon>Fungi</taxon>
        <taxon>Dikarya</taxon>
        <taxon>Ascomycota</taxon>
        <taxon>Pezizomycotina</taxon>
        <taxon>Eurotiomycetes</taxon>
        <taxon>Eurotiomycetidae</taxon>
        <taxon>Eurotiales</taxon>
        <taxon>Trichocomaceae</taxon>
        <taxon>Talaromyces</taxon>
        <taxon>Talaromyces sect. Bacilispori</taxon>
    </lineage>
</organism>
<evidence type="ECO:0000313" key="6">
    <source>
        <dbReference type="EMBL" id="KAH8694086.1"/>
    </source>
</evidence>
<proteinExistence type="inferred from homology"/>
<dbReference type="Proteomes" id="UP001201262">
    <property type="component" value="Unassembled WGS sequence"/>
</dbReference>
<evidence type="ECO:0000259" key="5">
    <source>
        <dbReference type="Pfam" id="PF00135"/>
    </source>
</evidence>
<gene>
    <name evidence="6" type="ORF">BGW36DRAFT_215842</name>
</gene>
<reference evidence="6" key="1">
    <citation type="submission" date="2021-12" db="EMBL/GenBank/DDBJ databases">
        <title>Convergent genome expansion in fungi linked to evolution of root-endophyte symbiosis.</title>
        <authorList>
            <consortium name="DOE Joint Genome Institute"/>
            <person name="Ke Y.-H."/>
            <person name="Bonito G."/>
            <person name="Liao H.-L."/>
            <person name="Looney B."/>
            <person name="Rojas-Flechas A."/>
            <person name="Nash J."/>
            <person name="Hameed K."/>
            <person name="Schadt C."/>
            <person name="Martin F."/>
            <person name="Crous P.W."/>
            <person name="Miettinen O."/>
            <person name="Magnuson J.K."/>
            <person name="Labbe J."/>
            <person name="Jacobson D."/>
            <person name="Doktycz M.J."/>
            <person name="Veneault-Fourrey C."/>
            <person name="Kuo A."/>
            <person name="Mondo S."/>
            <person name="Calhoun S."/>
            <person name="Riley R."/>
            <person name="Ohm R."/>
            <person name="LaButti K."/>
            <person name="Andreopoulos B."/>
            <person name="Pangilinan J."/>
            <person name="Nolan M."/>
            <person name="Tritt A."/>
            <person name="Clum A."/>
            <person name="Lipzen A."/>
            <person name="Daum C."/>
            <person name="Barry K."/>
            <person name="Grigoriev I.V."/>
            <person name="Vilgalys R."/>
        </authorList>
    </citation>
    <scope>NUCLEOTIDE SEQUENCE</scope>
    <source>
        <strain evidence="6">PMI_201</strain>
    </source>
</reference>
<feature type="chain" id="PRO_5041768287" description="Carboxylic ester hydrolase" evidence="3">
    <location>
        <begin position="23"/>
        <end position="600"/>
    </location>
</feature>
<dbReference type="GO" id="GO:0016787">
    <property type="term" value="F:hydrolase activity"/>
    <property type="evidence" value="ECO:0007669"/>
    <property type="project" value="UniProtKB-KW"/>
</dbReference>
<dbReference type="PROSITE" id="PS00941">
    <property type="entry name" value="CARBOXYLESTERASE_B_2"/>
    <property type="match status" value="1"/>
</dbReference>
<dbReference type="InterPro" id="IPR019819">
    <property type="entry name" value="Carboxylesterase_B_CS"/>
</dbReference>
<keyword evidence="7" id="KW-1185">Reference proteome</keyword>
<dbReference type="InterPro" id="IPR029058">
    <property type="entry name" value="AB_hydrolase_fold"/>
</dbReference>
<dbReference type="Gene3D" id="3.40.50.1820">
    <property type="entry name" value="alpha/beta hydrolase"/>
    <property type="match status" value="1"/>
</dbReference>
<feature type="domain" description="Carboxylesterase type B" evidence="5">
    <location>
        <begin position="23"/>
        <end position="521"/>
    </location>
</feature>
<evidence type="ECO:0000256" key="2">
    <source>
        <dbReference type="ARBA" id="ARBA00022801"/>
    </source>
</evidence>
<comment type="caution">
    <text evidence="6">The sequence shown here is derived from an EMBL/GenBank/DDBJ whole genome shotgun (WGS) entry which is preliminary data.</text>
</comment>
<dbReference type="GeneID" id="70240257"/>
<dbReference type="PANTHER" id="PTHR11559">
    <property type="entry name" value="CARBOXYLESTERASE"/>
    <property type="match status" value="1"/>
</dbReference>
<accession>A0AAD4KLY8</accession>
<dbReference type="EMBL" id="JAJTJA010000009">
    <property type="protein sequence ID" value="KAH8694086.1"/>
    <property type="molecule type" value="Genomic_DNA"/>
</dbReference>
<feature type="region of interest" description="Disordered" evidence="4">
    <location>
        <begin position="554"/>
        <end position="578"/>
    </location>
</feature>
<name>A0AAD4KLY8_9EURO</name>
<comment type="similarity">
    <text evidence="1 3">Belongs to the type-B carboxylesterase/lipase family.</text>
</comment>
<evidence type="ECO:0000256" key="3">
    <source>
        <dbReference type="RuleBase" id="RU361235"/>
    </source>
</evidence>
<dbReference type="PROSITE" id="PS00122">
    <property type="entry name" value="CARBOXYLESTERASE_B_1"/>
    <property type="match status" value="1"/>
</dbReference>
<dbReference type="SUPFAM" id="SSF53474">
    <property type="entry name" value="alpha/beta-Hydrolases"/>
    <property type="match status" value="1"/>
</dbReference>
<protein>
    <recommendedName>
        <fullName evidence="3">Carboxylic ester hydrolase</fullName>
        <ecNumber evidence="3">3.1.1.-</ecNumber>
    </recommendedName>
</protein>
<dbReference type="InterPro" id="IPR002018">
    <property type="entry name" value="CarbesteraseB"/>
</dbReference>
<dbReference type="InterPro" id="IPR050309">
    <property type="entry name" value="Type-B_Carboxylest/Lipase"/>
</dbReference>
<keyword evidence="3" id="KW-0732">Signal</keyword>
<dbReference type="InterPro" id="IPR019826">
    <property type="entry name" value="Carboxylesterase_B_AS"/>
</dbReference>
<feature type="signal peptide" evidence="3">
    <location>
        <begin position="1"/>
        <end position="22"/>
    </location>
</feature>
<dbReference type="EC" id="3.1.1.-" evidence="3"/>
<dbReference type="Pfam" id="PF00135">
    <property type="entry name" value="COesterase"/>
    <property type="match status" value="1"/>
</dbReference>
<evidence type="ECO:0000256" key="1">
    <source>
        <dbReference type="ARBA" id="ARBA00005964"/>
    </source>
</evidence>
<sequence length="600" mass="63857">MLSHSYLEKLAALLSVIGSAWAKTVTTTNGTIEGGKCDGYDVNSFLAIPYAQPPVGDLRFAAPEPYNTTYDGVLNATLKAPNCPQFTTGGELVEGAFSEDCLYVDIWVPASATENSKLPVKVWLFGGSNKGGSISMALYDGCPSARDSIVVSVNYRLGPLGFLAYEDAGLRGNYGIQDQLLALNWVQKEISAFGGDPDKVLLFGQSAGAYDTYVLSSLPQAPSLFRAAAMMSSGGHDSPNLAWTKPFYSEYISGVGCDLDQPDSITKCLRSTSITAMNKTWQAENSAGPDVPTVGTYYHGNGIGSAWLAVVDGEVVPENPGKVGSRVPAIFGNTANDGSIDVLTQYGTGIVNITEADYNTYLSYSFGSLASTVKKTYPWSAFKDSPYPGFTAMTTISTDYSEVCTNYRGLKLAAKNGINAWAYNFNHTSTCAWGFDVPQSDEILAILGATHTSDIPYVFGQTKGLPRPDGNCSFTKAEDAISDFMVEAWTSMAANGQPGNSSQWPVWTPSKSEGITINNVVDIGPLDYKACEFWDQILDAALALDANGTTTNASTVTASKSATPTMTTSPTSPPTSSSNSFWAPGGIIFYLSLFVTILVI</sequence>
<evidence type="ECO:0000256" key="4">
    <source>
        <dbReference type="SAM" id="MobiDB-lite"/>
    </source>
</evidence>
<keyword evidence="2 3" id="KW-0378">Hydrolase</keyword>